<gene>
    <name evidence="2" type="ORF">Psal009_02095</name>
</gene>
<feature type="compositionally biased region" description="Low complexity" evidence="1">
    <location>
        <begin position="236"/>
        <end position="252"/>
    </location>
</feature>
<proteinExistence type="predicted"/>
<evidence type="ECO:0000313" key="3">
    <source>
        <dbReference type="Proteomes" id="UP000422232"/>
    </source>
</evidence>
<keyword evidence="3" id="KW-1185">Reference proteome</keyword>
<feature type="region of interest" description="Disordered" evidence="1">
    <location>
        <begin position="232"/>
        <end position="252"/>
    </location>
</feature>
<name>A0A9Q6PSS1_PISSA</name>
<reference evidence="2 3" key="1">
    <citation type="submission" date="2019-04" db="EMBL/GenBank/DDBJ databases">
        <title>Complete genome sequencing of Piscirickettsia salmonis strain Psal-009.</title>
        <authorList>
            <person name="Schober I."/>
            <person name="Bunk B."/>
            <person name="Sproer C."/>
            <person name="Carril G.P."/>
            <person name="Riedel T."/>
            <person name="Flores-Herrera P.A."/>
            <person name="Nourdin-Galindo G."/>
            <person name="Marshall S.H."/>
            <person name="Overmann J."/>
        </authorList>
    </citation>
    <scope>NUCLEOTIDE SEQUENCE [LARGE SCALE GENOMIC DNA]</scope>
    <source>
        <strain evidence="2 3">Psal-009</strain>
    </source>
</reference>
<feature type="region of interest" description="Disordered" evidence="1">
    <location>
        <begin position="56"/>
        <end position="88"/>
    </location>
</feature>
<dbReference type="EMBL" id="CP038908">
    <property type="protein sequence ID" value="QGO06189.1"/>
    <property type="molecule type" value="Genomic_DNA"/>
</dbReference>
<evidence type="ECO:0000256" key="1">
    <source>
        <dbReference type="SAM" id="MobiDB-lite"/>
    </source>
</evidence>
<sequence>MDLSKEAVELFRREALWFTETVPESALTLESTQKVLQSSQATLSLAQAALESAQAVASTQTMPSTSEPESKSEQSLQEPPQESSAGAQATLAAEKIALTQQQLLAIKQALKASGTSASKQHIIDKCQTLQQLCFAASVQQKGGLFHPTHTTTTGHLLLQLLKRPENRELKQEIFPGNTSASMRGIRHYGRYGQQVLQQHGYLLSAEERDDEDFFSLSKNHNKTEPMLMFDRHFTNASPPSSADPSATANLNP</sequence>
<organism evidence="2 3">
    <name type="scientific">Piscirickettsia salmonis</name>
    <dbReference type="NCBI Taxonomy" id="1238"/>
    <lineage>
        <taxon>Bacteria</taxon>
        <taxon>Pseudomonadati</taxon>
        <taxon>Pseudomonadota</taxon>
        <taxon>Gammaproteobacteria</taxon>
        <taxon>Thiotrichales</taxon>
        <taxon>Piscirickettsiaceae</taxon>
        <taxon>Piscirickettsia</taxon>
    </lineage>
</organism>
<evidence type="ECO:0000313" key="2">
    <source>
        <dbReference type="EMBL" id="QGO06189.1"/>
    </source>
</evidence>
<dbReference type="RefSeq" id="WP_155047130.1">
    <property type="nucleotide sequence ID" value="NZ_CP038893.1"/>
</dbReference>
<dbReference type="AlphaFoldDB" id="A0A9Q6PSS1"/>
<dbReference type="Proteomes" id="UP000422232">
    <property type="component" value="Chromosome"/>
</dbReference>
<feature type="compositionally biased region" description="Polar residues" evidence="1">
    <location>
        <begin position="59"/>
        <end position="87"/>
    </location>
</feature>
<accession>A0A9Q6PSS1</accession>
<protein>
    <recommendedName>
        <fullName evidence="4">RasGEF domain protein</fullName>
    </recommendedName>
</protein>
<evidence type="ECO:0008006" key="4">
    <source>
        <dbReference type="Google" id="ProtNLM"/>
    </source>
</evidence>